<sequence length="74" mass="8131">MKEIHIDAKCLQCPGPIVQLFNAIKSAEPGDVVVVEATDKGFYSDVQAWCKKTKNELLSLEDKGDVIVAKVKKV</sequence>
<protein>
    <recommendedName>
        <fullName evidence="2">UPF0033 domain-containing protein</fullName>
    </recommendedName>
</protein>
<gene>
    <name evidence="3" type="ORF">ATZ99_21600</name>
</gene>
<comment type="caution">
    <text evidence="3">The sequence shown here is derived from an EMBL/GenBank/DDBJ whole genome shotgun (WGS) entry which is preliminary data.</text>
</comment>
<reference evidence="3 4" key="1">
    <citation type="submission" date="2015-12" db="EMBL/GenBank/DDBJ databases">
        <title>Draft genome of Thermovenabulum gondwanense isolated from a red thermophilic microbial mat colonisisng an outflow channel of a bore well.</title>
        <authorList>
            <person name="Patel B.K."/>
        </authorList>
    </citation>
    <scope>NUCLEOTIDE SEQUENCE [LARGE SCALE GENOMIC DNA]</scope>
    <source>
        <strain evidence="3 4">R270</strain>
    </source>
</reference>
<dbReference type="PANTHER" id="PTHR33279:SF6">
    <property type="entry name" value="SULFUR CARRIER PROTEIN YEDF-RELATED"/>
    <property type="match status" value="1"/>
</dbReference>
<evidence type="ECO:0000313" key="3">
    <source>
        <dbReference type="EMBL" id="KYO64129.1"/>
    </source>
</evidence>
<dbReference type="Proteomes" id="UP000075737">
    <property type="component" value="Unassembled WGS sequence"/>
</dbReference>
<comment type="similarity">
    <text evidence="1">Belongs to the sulfur carrier protein TusA family.</text>
</comment>
<evidence type="ECO:0000256" key="1">
    <source>
        <dbReference type="ARBA" id="ARBA00008984"/>
    </source>
</evidence>
<organism evidence="3 4">
    <name type="scientific">Thermovenabulum gondwanense</name>
    <dbReference type="NCBI Taxonomy" id="520767"/>
    <lineage>
        <taxon>Bacteria</taxon>
        <taxon>Bacillati</taxon>
        <taxon>Bacillota</taxon>
        <taxon>Clostridia</taxon>
        <taxon>Thermosediminibacterales</taxon>
        <taxon>Thermosediminibacteraceae</taxon>
        <taxon>Thermovenabulum</taxon>
    </lineage>
</organism>
<keyword evidence="4" id="KW-1185">Reference proteome</keyword>
<evidence type="ECO:0000313" key="4">
    <source>
        <dbReference type="Proteomes" id="UP000075737"/>
    </source>
</evidence>
<dbReference type="SUPFAM" id="SSF64307">
    <property type="entry name" value="SirA-like"/>
    <property type="match status" value="1"/>
</dbReference>
<dbReference type="Pfam" id="PF01206">
    <property type="entry name" value="TusA"/>
    <property type="match status" value="1"/>
</dbReference>
<accession>A0A162M5P3</accession>
<evidence type="ECO:0000259" key="2">
    <source>
        <dbReference type="Pfam" id="PF01206"/>
    </source>
</evidence>
<dbReference type="STRING" id="520767.ATZ99_21600"/>
<dbReference type="Gene3D" id="3.30.110.40">
    <property type="entry name" value="TusA-like domain"/>
    <property type="match status" value="1"/>
</dbReference>
<dbReference type="InterPro" id="IPR036868">
    <property type="entry name" value="TusA-like_sf"/>
</dbReference>
<dbReference type="RefSeq" id="WP_068749251.1">
    <property type="nucleotide sequence ID" value="NZ_LOHZ01000044.1"/>
</dbReference>
<dbReference type="AlphaFoldDB" id="A0A162M5P3"/>
<dbReference type="PANTHER" id="PTHR33279">
    <property type="entry name" value="SULFUR CARRIER PROTEIN YEDF-RELATED"/>
    <property type="match status" value="1"/>
</dbReference>
<dbReference type="PATRIC" id="fig|520767.4.peg.2287"/>
<dbReference type="EMBL" id="LOHZ01000044">
    <property type="protein sequence ID" value="KYO64129.1"/>
    <property type="molecule type" value="Genomic_DNA"/>
</dbReference>
<dbReference type="InterPro" id="IPR001455">
    <property type="entry name" value="TusA-like"/>
</dbReference>
<proteinExistence type="inferred from homology"/>
<dbReference type="OrthoDB" id="9800872at2"/>
<feature type="domain" description="UPF0033" evidence="2">
    <location>
        <begin position="5"/>
        <end position="73"/>
    </location>
</feature>
<name>A0A162M5P3_9FIRM</name>